<sequence>MEEVGAGYTFFWSGRPKAERREAGGISDRLMSLGLPLRGEKFATIISAYAPPMTSSDAVKDKFYEDLHALLATALKADKLIFIGDFDARVGTEHAVWQGVLGPHGLGSYNDNGLLLLRTCAEHRLLLSNTFFRLPTREKATWMHPRSRRWHLLDYVLVRRRDRQDVLVTKAIRDADGWMDHRIVISKMRLRLQPRRRPQGSDAIPQEVYEYGGSRLMAEHTTLFEEIWQHCDNHRRISLLNIAGNIFARILLNRLNGHLQQGLVPESQCGFRRRRGTTDMIFAARQLQEKFQEMRTHLFTIFADLTKSFGTVNRDGLWKIMHKFGCPERFAHMMRHLHDGMMERVTENGTVSEVFVVTNEAKQGCVLASILYRFMFSAMLMDVYRDVQPGICIAYRKEGYADGCIP</sequence>
<reference evidence="2 3" key="1">
    <citation type="submission" date="2018-11" db="EMBL/GenBank/DDBJ databases">
        <authorList>
            <consortium name="Pathogen Informatics"/>
        </authorList>
    </citation>
    <scope>NUCLEOTIDE SEQUENCE [LARGE SCALE GENOMIC DNA]</scope>
    <source>
        <strain evidence="2 3">NST_G2</strain>
    </source>
</reference>
<dbReference type="Pfam" id="PF00078">
    <property type="entry name" value="RVT_1"/>
    <property type="match status" value="1"/>
</dbReference>
<dbReference type="OrthoDB" id="407509at2759"/>
<dbReference type="PANTHER" id="PTHR47027:SF26">
    <property type="entry name" value="REVERSE TRANSCRIPTASE DOMAIN-CONTAINING PROTEIN"/>
    <property type="match status" value="1"/>
</dbReference>
<evidence type="ECO:0000313" key="2">
    <source>
        <dbReference type="EMBL" id="VDL91640.1"/>
    </source>
</evidence>
<keyword evidence="3" id="KW-1185">Reference proteome</keyword>
<organism evidence="2 3">
    <name type="scientific">Schistocephalus solidus</name>
    <name type="common">Tapeworm</name>
    <dbReference type="NCBI Taxonomy" id="70667"/>
    <lineage>
        <taxon>Eukaryota</taxon>
        <taxon>Metazoa</taxon>
        <taxon>Spiralia</taxon>
        <taxon>Lophotrochozoa</taxon>
        <taxon>Platyhelminthes</taxon>
        <taxon>Cestoda</taxon>
        <taxon>Eucestoda</taxon>
        <taxon>Diphyllobothriidea</taxon>
        <taxon>Diphyllobothriidae</taxon>
        <taxon>Schistocephalus</taxon>
    </lineage>
</organism>
<dbReference type="InterPro" id="IPR000477">
    <property type="entry name" value="RT_dom"/>
</dbReference>
<dbReference type="PANTHER" id="PTHR47027">
    <property type="entry name" value="REVERSE TRANSCRIPTASE DOMAIN-CONTAINING PROTEIN"/>
    <property type="match status" value="1"/>
</dbReference>
<dbReference type="AlphaFoldDB" id="A0A3P7C2C1"/>
<proteinExistence type="predicted"/>
<name>A0A3P7C2C1_SCHSO</name>
<dbReference type="InterPro" id="IPR036691">
    <property type="entry name" value="Endo/exonu/phosph_ase_sf"/>
</dbReference>
<accession>A0A3P7C2C1</accession>
<feature type="domain" description="Reverse transcriptase" evidence="1">
    <location>
        <begin position="232"/>
        <end position="386"/>
    </location>
</feature>
<evidence type="ECO:0000313" key="3">
    <source>
        <dbReference type="Proteomes" id="UP000275846"/>
    </source>
</evidence>
<dbReference type="EMBL" id="UYSU01033178">
    <property type="protein sequence ID" value="VDL91640.1"/>
    <property type="molecule type" value="Genomic_DNA"/>
</dbReference>
<dbReference type="Proteomes" id="UP000275846">
    <property type="component" value="Unassembled WGS sequence"/>
</dbReference>
<dbReference type="Gene3D" id="3.60.10.10">
    <property type="entry name" value="Endonuclease/exonuclease/phosphatase"/>
    <property type="match status" value="1"/>
</dbReference>
<protein>
    <recommendedName>
        <fullName evidence="1">Reverse transcriptase domain-containing protein</fullName>
    </recommendedName>
</protein>
<gene>
    <name evidence="2" type="ORF">SSLN_LOCUS5255</name>
</gene>
<evidence type="ECO:0000259" key="1">
    <source>
        <dbReference type="Pfam" id="PF00078"/>
    </source>
</evidence>
<dbReference type="SUPFAM" id="SSF56219">
    <property type="entry name" value="DNase I-like"/>
    <property type="match status" value="1"/>
</dbReference>